<dbReference type="Pfam" id="PF13561">
    <property type="entry name" value="adh_short_C2"/>
    <property type="match status" value="1"/>
</dbReference>
<evidence type="ECO:0000313" key="5">
    <source>
        <dbReference type="Proteomes" id="UP000030011"/>
    </source>
</evidence>
<evidence type="ECO:0000256" key="3">
    <source>
        <dbReference type="ARBA" id="ARBA00023002"/>
    </source>
</evidence>
<dbReference type="SUPFAM" id="SSF51735">
    <property type="entry name" value="NAD(P)-binding Rossmann-fold domains"/>
    <property type="match status" value="1"/>
</dbReference>
<dbReference type="PRINTS" id="PR00081">
    <property type="entry name" value="GDHRDH"/>
</dbReference>
<protein>
    <recommendedName>
        <fullName evidence="6">Short-chain dehydrogenase</fullName>
    </recommendedName>
</protein>
<organism evidence="4 5">
    <name type="scientific">Knoellia subterranea KCTC 19937</name>
    <dbReference type="NCBI Taxonomy" id="1385521"/>
    <lineage>
        <taxon>Bacteria</taxon>
        <taxon>Bacillati</taxon>
        <taxon>Actinomycetota</taxon>
        <taxon>Actinomycetes</taxon>
        <taxon>Micrococcales</taxon>
        <taxon>Intrasporangiaceae</taxon>
        <taxon>Knoellia</taxon>
    </lineage>
</organism>
<reference evidence="4 5" key="1">
    <citation type="submission" date="2013-08" db="EMBL/GenBank/DDBJ databases">
        <title>The genome sequence of Knoellia subterranea.</title>
        <authorList>
            <person name="Zhu W."/>
            <person name="Wang G."/>
        </authorList>
    </citation>
    <scope>NUCLEOTIDE SEQUENCE [LARGE SCALE GENOMIC DNA]</scope>
    <source>
        <strain evidence="4 5">KCTC 19937</strain>
    </source>
</reference>
<evidence type="ECO:0000256" key="2">
    <source>
        <dbReference type="ARBA" id="ARBA00022857"/>
    </source>
</evidence>
<dbReference type="PRINTS" id="PR00080">
    <property type="entry name" value="SDRFAMILY"/>
</dbReference>
<proteinExistence type="inferred from homology"/>
<dbReference type="PANTHER" id="PTHR43618">
    <property type="entry name" value="7-ALPHA-HYDROXYSTEROID DEHYDROGENASE"/>
    <property type="match status" value="1"/>
</dbReference>
<keyword evidence="2" id="KW-0521">NADP</keyword>
<dbReference type="FunFam" id="3.40.50.720:FF:000084">
    <property type="entry name" value="Short-chain dehydrogenase reductase"/>
    <property type="match status" value="1"/>
</dbReference>
<dbReference type="STRING" id="1385521.N803_15990"/>
<dbReference type="AlphaFoldDB" id="A0A0A0JJG3"/>
<dbReference type="InterPro" id="IPR052178">
    <property type="entry name" value="Sec_Metab_Biosynth_SDR"/>
</dbReference>
<evidence type="ECO:0000256" key="1">
    <source>
        <dbReference type="ARBA" id="ARBA00006484"/>
    </source>
</evidence>
<evidence type="ECO:0008006" key="6">
    <source>
        <dbReference type="Google" id="ProtNLM"/>
    </source>
</evidence>
<name>A0A0A0JJG3_9MICO</name>
<dbReference type="GO" id="GO:0016491">
    <property type="term" value="F:oxidoreductase activity"/>
    <property type="evidence" value="ECO:0007669"/>
    <property type="project" value="UniProtKB-KW"/>
</dbReference>
<dbReference type="InterPro" id="IPR036291">
    <property type="entry name" value="NAD(P)-bd_dom_sf"/>
</dbReference>
<accession>A0A0A0JJG3</accession>
<dbReference type="Proteomes" id="UP000030011">
    <property type="component" value="Unassembled WGS sequence"/>
</dbReference>
<gene>
    <name evidence="4" type="ORF">N803_15990</name>
</gene>
<dbReference type="eggNOG" id="COG1028">
    <property type="taxonomic scope" value="Bacteria"/>
</dbReference>
<keyword evidence="3" id="KW-0560">Oxidoreductase</keyword>
<dbReference type="InterPro" id="IPR002347">
    <property type="entry name" value="SDR_fam"/>
</dbReference>
<dbReference type="Gene3D" id="3.40.50.720">
    <property type="entry name" value="NAD(P)-binding Rossmann-like Domain"/>
    <property type="match status" value="1"/>
</dbReference>
<sequence>MTSDLFRLDDAVAVVSGATGWLGPPMVEALAAAGAHVVAVGRRQSVLDELAAAQAEAGHPISVQSCDVTAPEWPELISRIAEEHGRLDVLVNNAHVGRGGSMATATDELFDEGYEIAVKAAWRAIQAARPGLAAARALGGSPSIINISSMYGLVGPDLSLYDTEAGRTPPFYGTAKAALLQLTRYAAAELGDSGIRVNAITPGPFPAEAARENAEFIDRLSSRTMLGRIGERDEIRTALLFLASRHSGFVTGSNVVVDGGWTAR</sequence>
<dbReference type="EMBL" id="AVPK01000007">
    <property type="protein sequence ID" value="KGN36914.1"/>
    <property type="molecule type" value="Genomic_DNA"/>
</dbReference>
<keyword evidence="5" id="KW-1185">Reference proteome</keyword>
<comment type="caution">
    <text evidence="4">The sequence shown here is derived from an EMBL/GenBank/DDBJ whole genome shotgun (WGS) entry which is preliminary data.</text>
</comment>
<dbReference type="PANTHER" id="PTHR43618:SF8">
    <property type="entry name" value="7ALPHA-HYDROXYSTEROID DEHYDROGENASE"/>
    <property type="match status" value="1"/>
</dbReference>
<dbReference type="RefSeq" id="WP_035905808.1">
    <property type="nucleotide sequence ID" value="NZ_AVPK01000007.1"/>
</dbReference>
<evidence type="ECO:0000313" key="4">
    <source>
        <dbReference type="EMBL" id="KGN36914.1"/>
    </source>
</evidence>
<comment type="similarity">
    <text evidence="1">Belongs to the short-chain dehydrogenases/reductases (SDR) family.</text>
</comment>